<evidence type="ECO:0000256" key="5">
    <source>
        <dbReference type="ARBA" id="ARBA00022803"/>
    </source>
</evidence>
<dbReference type="GO" id="GO:0005680">
    <property type="term" value="C:anaphase-promoting complex"/>
    <property type="evidence" value="ECO:0007669"/>
    <property type="project" value="TreeGrafter"/>
</dbReference>
<dbReference type="GO" id="GO:0005737">
    <property type="term" value="C:cytoplasm"/>
    <property type="evidence" value="ECO:0007669"/>
    <property type="project" value="TreeGrafter"/>
</dbReference>
<keyword evidence="9" id="KW-1185">Reference proteome</keyword>
<keyword evidence="4" id="KW-0833">Ubl conjugation pathway</keyword>
<dbReference type="GO" id="GO:0051301">
    <property type="term" value="P:cell division"/>
    <property type="evidence" value="ECO:0007669"/>
    <property type="project" value="UniProtKB-KW"/>
</dbReference>
<keyword evidence="5 7" id="KW-0802">TPR repeat</keyword>
<dbReference type="InterPro" id="IPR019734">
    <property type="entry name" value="TPR_rpt"/>
</dbReference>
<sequence length="523" mass="58789">MQHQIQSAIFWADKAVDLSDGDVNDVYFLAHCYYLNKEFYRAAHLMDSWKSTHADKRCCYLGALCLFESGDPQGALNILDASFITPSSSRSLKIMPRLNSSWRVLRGKCLEAIGNKDAGVQEYKVALQEDVTCIDALQALMASRHLTPDQGSSRSHPLWSSCDHVFSWFPSPSEQDLIESLDMKKCFGTALGDMGESLYLVELSRHGKQNKEENKGDGMPPPLLSVPSSLQPLFDKGNIDLKTILAARLFHHAHPAQALELTQQVLKKDPYHMGVLPIHIACLVELKKSPDLFYLAHQLVDQFPTQAESWRYLQKTTSMKKSLGEAWLLYGHAFASESEHDQAMAAYFKAYQSMKGCHLPLLYVGLEYGLTNAPRMAESFFKQALDIAPWDPYALSEMGSIAFHSGQHEKAERLLREALVQVEASCEKHPIPDTWEPLFNNLGHVYRKLVKYDEALQYHSKALLLRPRNASTLSAIGFIHALKGEMNEAIEYLHRALGLRPDDTFSTSLLNTCLEIVLASDSL</sequence>
<dbReference type="EMBL" id="CAJPEV010001639">
    <property type="protein sequence ID" value="CAG0893647.1"/>
    <property type="molecule type" value="Genomic_DNA"/>
</dbReference>
<dbReference type="PROSITE" id="PS50005">
    <property type="entry name" value="TPR"/>
    <property type="match status" value="2"/>
</dbReference>
<organism evidence="8">
    <name type="scientific">Darwinula stevensoni</name>
    <dbReference type="NCBI Taxonomy" id="69355"/>
    <lineage>
        <taxon>Eukaryota</taxon>
        <taxon>Metazoa</taxon>
        <taxon>Ecdysozoa</taxon>
        <taxon>Arthropoda</taxon>
        <taxon>Crustacea</taxon>
        <taxon>Oligostraca</taxon>
        <taxon>Ostracoda</taxon>
        <taxon>Podocopa</taxon>
        <taxon>Podocopida</taxon>
        <taxon>Darwinulocopina</taxon>
        <taxon>Darwinuloidea</taxon>
        <taxon>Darwinulidae</taxon>
        <taxon>Darwinula</taxon>
    </lineage>
</organism>
<evidence type="ECO:0000313" key="8">
    <source>
        <dbReference type="EMBL" id="CAD7247932.1"/>
    </source>
</evidence>
<dbReference type="OrthoDB" id="10006270at2759"/>
<evidence type="ECO:0000256" key="6">
    <source>
        <dbReference type="ARBA" id="ARBA00023306"/>
    </source>
</evidence>
<dbReference type="Gene3D" id="1.25.40.10">
    <property type="entry name" value="Tetratricopeptide repeat domain"/>
    <property type="match status" value="1"/>
</dbReference>
<gene>
    <name evidence="8" type="ORF">DSTB1V02_LOCUS7756</name>
</gene>
<dbReference type="GO" id="GO:0016567">
    <property type="term" value="P:protein ubiquitination"/>
    <property type="evidence" value="ECO:0007669"/>
    <property type="project" value="TreeGrafter"/>
</dbReference>
<keyword evidence="2" id="KW-0677">Repeat</keyword>
<protein>
    <submittedName>
        <fullName evidence="8">Uncharacterized protein</fullName>
    </submittedName>
</protein>
<keyword evidence="3" id="KW-0498">Mitosis</keyword>
<dbReference type="PANTHER" id="PTHR12558:SF9">
    <property type="entry name" value="CELL DIVISION CYCLE PROTEIN 16 HOMOLOG"/>
    <property type="match status" value="1"/>
</dbReference>
<evidence type="ECO:0000256" key="2">
    <source>
        <dbReference type="ARBA" id="ARBA00022737"/>
    </source>
</evidence>
<dbReference type="Pfam" id="PF12895">
    <property type="entry name" value="ANAPC3"/>
    <property type="match status" value="1"/>
</dbReference>
<proteinExistence type="predicted"/>
<dbReference type="Pfam" id="PF00515">
    <property type="entry name" value="TPR_1"/>
    <property type="match status" value="1"/>
</dbReference>
<feature type="repeat" description="TPR" evidence="7">
    <location>
        <begin position="436"/>
        <end position="469"/>
    </location>
</feature>
<dbReference type="Pfam" id="PF13176">
    <property type="entry name" value="TPR_7"/>
    <property type="match status" value="1"/>
</dbReference>
<dbReference type="AlphaFoldDB" id="A0A7R9A7V4"/>
<feature type="non-terminal residue" evidence="8">
    <location>
        <position position="1"/>
    </location>
</feature>
<evidence type="ECO:0000256" key="1">
    <source>
        <dbReference type="ARBA" id="ARBA00022618"/>
    </source>
</evidence>
<name>A0A7R9A7V4_9CRUS</name>
<dbReference type="GO" id="GO:0031145">
    <property type="term" value="P:anaphase-promoting complex-dependent catabolic process"/>
    <property type="evidence" value="ECO:0007669"/>
    <property type="project" value="TreeGrafter"/>
</dbReference>
<dbReference type="EMBL" id="LR901156">
    <property type="protein sequence ID" value="CAD7247932.1"/>
    <property type="molecule type" value="Genomic_DNA"/>
</dbReference>
<dbReference type="GO" id="GO:0045842">
    <property type="term" value="P:positive regulation of mitotic metaphase/anaphase transition"/>
    <property type="evidence" value="ECO:0007669"/>
    <property type="project" value="TreeGrafter"/>
</dbReference>
<dbReference type="SMART" id="SM00028">
    <property type="entry name" value="TPR"/>
    <property type="match status" value="5"/>
</dbReference>
<dbReference type="PROSITE" id="PS50293">
    <property type="entry name" value="TPR_REGION"/>
    <property type="match status" value="1"/>
</dbReference>
<evidence type="ECO:0000256" key="4">
    <source>
        <dbReference type="ARBA" id="ARBA00022786"/>
    </source>
</evidence>
<dbReference type="InterPro" id="IPR011990">
    <property type="entry name" value="TPR-like_helical_dom_sf"/>
</dbReference>
<evidence type="ECO:0000256" key="3">
    <source>
        <dbReference type="ARBA" id="ARBA00022776"/>
    </source>
</evidence>
<keyword evidence="6" id="KW-0131">Cell cycle</keyword>
<feature type="repeat" description="TPR" evidence="7">
    <location>
        <begin position="470"/>
        <end position="503"/>
    </location>
</feature>
<keyword evidence="1" id="KW-0132">Cell division</keyword>
<dbReference type="Proteomes" id="UP000677054">
    <property type="component" value="Unassembled WGS sequence"/>
</dbReference>
<dbReference type="PANTHER" id="PTHR12558">
    <property type="entry name" value="CELL DIVISION CYCLE 16,23,27"/>
    <property type="match status" value="1"/>
</dbReference>
<accession>A0A7R9A7V4</accession>
<dbReference type="SUPFAM" id="SSF48452">
    <property type="entry name" value="TPR-like"/>
    <property type="match status" value="2"/>
</dbReference>
<evidence type="ECO:0000256" key="7">
    <source>
        <dbReference type="PROSITE-ProRule" id="PRU00339"/>
    </source>
</evidence>
<evidence type="ECO:0000313" key="9">
    <source>
        <dbReference type="Proteomes" id="UP000677054"/>
    </source>
</evidence>
<reference evidence="8" key="1">
    <citation type="submission" date="2020-11" db="EMBL/GenBank/DDBJ databases">
        <authorList>
            <person name="Tran Van P."/>
        </authorList>
    </citation>
    <scope>NUCLEOTIDE SEQUENCE</scope>
</reference>